<comment type="caution">
    <text evidence="1">The sequence shown here is derived from an EMBL/GenBank/DDBJ whole genome shotgun (WGS) entry which is preliminary data.</text>
</comment>
<dbReference type="EMBL" id="CM046117">
    <property type="protein sequence ID" value="KAI8437218.1"/>
    <property type="molecule type" value="Genomic_DNA"/>
</dbReference>
<protein>
    <submittedName>
        <fullName evidence="1">Uncharacterized protein</fullName>
    </submittedName>
</protein>
<accession>A0ACC0KLA8</accession>
<name>A0ACC0KLA8_CHOFU</name>
<sequence length="215" mass="23705">MYSKSSNSHTTNWSAPISVMPPSRGRQIETQVIIRYSGGKGKEMHCRQSSLQINLELLPSVSITHWDVLPAEIPSQLYLVLDVSNLTDEEMEFHYAPQKRILIESREACRVPVPLPRNGKQIDKYGDVDDSLELMCSEHITNNVALSWRLMQSDISGKASVKGITLSQAMMDIVRMSPLNWATTAGAVTVVGVSGMLQAVPGTLQTTMALLHIAT</sequence>
<organism evidence="1 2">
    <name type="scientific">Choristoneura fumiferana</name>
    <name type="common">Spruce budworm moth</name>
    <name type="synonym">Archips fumiferana</name>
    <dbReference type="NCBI Taxonomy" id="7141"/>
    <lineage>
        <taxon>Eukaryota</taxon>
        <taxon>Metazoa</taxon>
        <taxon>Ecdysozoa</taxon>
        <taxon>Arthropoda</taxon>
        <taxon>Hexapoda</taxon>
        <taxon>Insecta</taxon>
        <taxon>Pterygota</taxon>
        <taxon>Neoptera</taxon>
        <taxon>Endopterygota</taxon>
        <taxon>Lepidoptera</taxon>
        <taxon>Glossata</taxon>
        <taxon>Ditrysia</taxon>
        <taxon>Tortricoidea</taxon>
        <taxon>Tortricidae</taxon>
        <taxon>Tortricinae</taxon>
        <taxon>Choristoneura</taxon>
    </lineage>
</organism>
<evidence type="ECO:0000313" key="1">
    <source>
        <dbReference type="EMBL" id="KAI8437218.1"/>
    </source>
</evidence>
<proteinExistence type="predicted"/>
<keyword evidence="2" id="KW-1185">Reference proteome</keyword>
<gene>
    <name evidence="1" type="ORF">MSG28_010542</name>
</gene>
<reference evidence="1 2" key="1">
    <citation type="journal article" date="2022" name="Genome Biol. Evol.">
        <title>The Spruce Budworm Genome: Reconstructing the Evolutionary History of Antifreeze Proteins.</title>
        <authorList>
            <person name="Beliveau C."/>
            <person name="Gagne P."/>
            <person name="Picq S."/>
            <person name="Vernygora O."/>
            <person name="Keeling C.I."/>
            <person name="Pinkney K."/>
            <person name="Doucet D."/>
            <person name="Wen F."/>
            <person name="Johnston J.S."/>
            <person name="Maaroufi H."/>
            <person name="Boyle B."/>
            <person name="Laroche J."/>
            <person name="Dewar K."/>
            <person name="Juretic N."/>
            <person name="Blackburn G."/>
            <person name="Nisole A."/>
            <person name="Brunet B."/>
            <person name="Brandao M."/>
            <person name="Lumley L."/>
            <person name="Duan J."/>
            <person name="Quan G."/>
            <person name="Lucarotti C.J."/>
            <person name="Roe A.D."/>
            <person name="Sperling F.A.H."/>
            <person name="Levesque R.C."/>
            <person name="Cusson M."/>
        </authorList>
    </citation>
    <scope>NUCLEOTIDE SEQUENCE [LARGE SCALE GENOMIC DNA]</scope>
    <source>
        <strain evidence="1">Glfc:IPQL:Cfum</strain>
    </source>
</reference>
<dbReference type="Proteomes" id="UP001064048">
    <property type="component" value="Chromosome 17"/>
</dbReference>
<evidence type="ECO:0000313" key="2">
    <source>
        <dbReference type="Proteomes" id="UP001064048"/>
    </source>
</evidence>